<gene>
    <name evidence="1" type="ORF">Vadar_020512</name>
</gene>
<reference evidence="1 2" key="1">
    <citation type="journal article" date="2021" name="Hortic Res">
        <title>High-quality reference genome and annotation aids understanding of berry development for evergreen blueberry (Vaccinium darrowii).</title>
        <authorList>
            <person name="Yu J."/>
            <person name="Hulse-Kemp A.M."/>
            <person name="Babiker E."/>
            <person name="Staton M."/>
        </authorList>
    </citation>
    <scope>NUCLEOTIDE SEQUENCE [LARGE SCALE GENOMIC DNA]</scope>
    <source>
        <strain evidence="2">cv. NJ 8807/NJ 8810</strain>
        <tissue evidence="1">Young leaf</tissue>
    </source>
</reference>
<comment type="caution">
    <text evidence="1">The sequence shown here is derived from an EMBL/GenBank/DDBJ whole genome shotgun (WGS) entry which is preliminary data.</text>
</comment>
<evidence type="ECO:0000313" key="1">
    <source>
        <dbReference type="EMBL" id="KAH7843765.1"/>
    </source>
</evidence>
<protein>
    <submittedName>
        <fullName evidence="1">Uncharacterized protein</fullName>
    </submittedName>
</protein>
<accession>A0ACB7XT90</accession>
<keyword evidence="2" id="KW-1185">Reference proteome</keyword>
<proteinExistence type="predicted"/>
<name>A0ACB7XT90_9ERIC</name>
<organism evidence="1 2">
    <name type="scientific">Vaccinium darrowii</name>
    <dbReference type="NCBI Taxonomy" id="229202"/>
    <lineage>
        <taxon>Eukaryota</taxon>
        <taxon>Viridiplantae</taxon>
        <taxon>Streptophyta</taxon>
        <taxon>Embryophyta</taxon>
        <taxon>Tracheophyta</taxon>
        <taxon>Spermatophyta</taxon>
        <taxon>Magnoliopsida</taxon>
        <taxon>eudicotyledons</taxon>
        <taxon>Gunneridae</taxon>
        <taxon>Pentapetalae</taxon>
        <taxon>asterids</taxon>
        <taxon>Ericales</taxon>
        <taxon>Ericaceae</taxon>
        <taxon>Vaccinioideae</taxon>
        <taxon>Vaccinieae</taxon>
        <taxon>Vaccinium</taxon>
    </lineage>
</organism>
<evidence type="ECO:0000313" key="2">
    <source>
        <dbReference type="Proteomes" id="UP000828048"/>
    </source>
</evidence>
<dbReference type="Proteomes" id="UP000828048">
    <property type="component" value="Chromosome 1"/>
</dbReference>
<sequence length="104" mass="11729">MLIIFKSLTRGFCGGHYVLSATVISKAGGVTLSRKGRIWNRNHGITVASGHLFDTISERAHEYDDGMTNEQFKKMQEFIVIQSFPFKKQTSLLGILQIRKPTMP</sequence>
<dbReference type="EMBL" id="CM037151">
    <property type="protein sequence ID" value="KAH7843765.1"/>
    <property type="molecule type" value="Genomic_DNA"/>
</dbReference>